<keyword evidence="6" id="KW-1185">Reference proteome</keyword>
<dbReference type="AlphaFoldDB" id="D5VTV9"/>
<dbReference type="OrthoDB" id="85598at2157"/>
<name>D5VTV9_METIM</name>
<accession>D5VTV9</accession>
<dbReference type="Pfam" id="PF01750">
    <property type="entry name" value="HycI"/>
    <property type="match status" value="1"/>
</dbReference>
<protein>
    <submittedName>
        <fullName evidence="5">Coenzyme F420-reducing hydrogenase delta subunit</fullName>
    </submittedName>
</protein>
<dbReference type="PANTHER" id="PTHR30302">
    <property type="entry name" value="HYDROGENASE 1 MATURATION PROTEASE"/>
    <property type="match status" value="1"/>
</dbReference>
<sequence>MKTLIIGCGNLLFGDDGFGYYVIKKLESLNLGEDVEIIDAGAGGSYYLMGLVDENIKKIIIVDAIDFNLKPGEIKIVDIDELPNLKKYSFDAHNVQLAPYLKELSKKVEIKIIGCQVKEVPIPEIKIGLSKEVEEAVDKAVELILKELWGKNAKKYLVGEGK</sequence>
<keyword evidence="4" id="KW-0378">Hydrolase</keyword>
<keyword evidence="3" id="KW-0064">Aspartyl protease</keyword>
<dbReference type="FunFam" id="3.40.50.1450:FF:000005">
    <property type="entry name" value="Hydrogenase maturation protease HycI"/>
    <property type="match status" value="1"/>
</dbReference>
<dbReference type="SUPFAM" id="SSF53163">
    <property type="entry name" value="HybD-like"/>
    <property type="match status" value="1"/>
</dbReference>
<proteinExistence type="inferred from homology"/>
<evidence type="ECO:0000256" key="3">
    <source>
        <dbReference type="ARBA" id="ARBA00022750"/>
    </source>
</evidence>
<dbReference type="EMBL" id="CP002009">
    <property type="protein sequence ID" value="ADG14012.1"/>
    <property type="molecule type" value="Genomic_DNA"/>
</dbReference>
<dbReference type="GO" id="GO:0008047">
    <property type="term" value="F:enzyme activator activity"/>
    <property type="evidence" value="ECO:0007669"/>
    <property type="project" value="InterPro"/>
</dbReference>
<evidence type="ECO:0000256" key="2">
    <source>
        <dbReference type="ARBA" id="ARBA00022670"/>
    </source>
</evidence>
<dbReference type="NCBIfam" id="TIGR00130">
    <property type="entry name" value="frhD"/>
    <property type="match status" value="1"/>
</dbReference>
<dbReference type="Proteomes" id="UP000002061">
    <property type="component" value="Chromosome"/>
</dbReference>
<dbReference type="InterPro" id="IPR004411">
    <property type="entry name" value="Pept_A31_F420-red_hyd_d"/>
</dbReference>
<dbReference type="GeneID" id="9132393"/>
<dbReference type="NCBIfam" id="TIGR00072">
    <property type="entry name" value="hydrog_prot"/>
    <property type="match status" value="1"/>
</dbReference>
<dbReference type="Gene3D" id="3.40.50.1450">
    <property type="entry name" value="HybD-like"/>
    <property type="match status" value="1"/>
</dbReference>
<reference evidence="5" key="1">
    <citation type="submission" date="2010-04" db="EMBL/GenBank/DDBJ databases">
        <title>Complete sequence of Methanocaldococcus infernus ME.</title>
        <authorList>
            <consortium name="US DOE Joint Genome Institute"/>
            <person name="Lucas S."/>
            <person name="Copeland A."/>
            <person name="Lapidus A."/>
            <person name="Cheng J.-F."/>
            <person name="Bruce D."/>
            <person name="Goodwin L."/>
            <person name="Pitluck S."/>
            <person name="Munk A.C."/>
            <person name="Detter J.C."/>
            <person name="Han C."/>
            <person name="Tapia R."/>
            <person name="Land M."/>
            <person name="Hauser L."/>
            <person name="Kyrpides N."/>
            <person name="Mikhailova N."/>
            <person name="Sieprawska-Lupa M."/>
            <person name="Whitman W.B."/>
            <person name="Woyke T."/>
        </authorList>
    </citation>
    <scope>NUCLEOTIDE SEQUENCE [LARGE SCALE GENOMIC DNA]</scope>
    <source>
        <strain evidence="5">ME</strain>
    </source>
</reference>
<dbReference type="GO" id="GO:0016485">
    <property type="term" value="P:protein processing"/>
    <property type="evidence" value="ECO:0007669"/>
    <property type="project" value="TreeGrafter"/>
</dbReference>
<dbReference type="GO" id="GO:0004190">
    <property type="term" value="F:aspartic-type endopeptidase activity"/>
    <property type="evidence" value="ECO:0007669"/>
    <property type="project" value="UniProtKB-KW"/>
</dbReference>
<keyword evidence="2" id="KW-0645">Protease</keyword>
<evidence type="ECO:0000313" key="5">
    <source>
        <dbReference type="EMBL" id="ADG14012.1"/>
    </source>
</evidence>
<dbReference type="KEGG" id="mif:Metin_1362"/>
<comment type="similarity">
    <text evidence="1">Belongs to the peptidase A31 family.</text>
</comment>
<evidence type="ECO:0000256" key="1">
    <source>
        <dbReference type="ARBA" id="ARBA00006814"/>
    </source>
</evidence>
<dbReference type="InterPro" id="IPR000671">
    <property type="entry name" value="Peptidase_A31"/>
</dbReference>
<dbReference type="HOGENOM" id="CLU_099037_0_2_2"/>
<evidence type="ECO:0000313" key="6">
    <source>
        <dbReference type="Proteomes" id="UP000002061"/>
    </source>
</evidence>
<organism evidence="5 6">
    <name type="scientific">Methanocaldococcus infernus (strain DSM 11812 / JCM 15783 / ME)</name>
    <dbReference type="NCBI Taxonomy" id="573063"/>
    <lineage>
        <taxon>Archaea</taxon>
        <taxon>Methanobacteriati</taxon>
        <taxon>Methanobacteriota</taxon>
        <taxon>Methanomada group</taxon>
        <taxon>Methanococci</taxon>
        <taxon>Methanococcales</taxon>
        <taxon>Methanocaldococcaceae</taxon>
        <taxon>Methanocaldococcus</taxon>
    </lineage>
</organism>
<dbReference type="PRINTS" id="PR00446">
    <property type="entry name" value="HYDRGNUPTAKE"/>
</dbReference>
<dbReference type="CDD" id="cd06064">
    <property type="entry name" value="H2MP_F420-Reduc"/>
    <property type="match status" value="1"/>
</dbReference>
<dbReference type="RefSeq" id="WP_013100757.1">
    <property type="nucleotide sequence ID" value="NC_014122.1"/>
</dbReference>
<dbReference type="PANTHER" id="PTHR30302:SF1">
    <property type="entry name" value="HYDROGENASE 2 MATURATION PROTEASE"/>
    <property type="match status" value="1"/>
</dbReference>
<dbReference type="InterPro" id="IPR023430">
    <property type="entry name" value="Pept_HybD-like_dom_sf"/>
</dbReference>
<gene>
    <name evidence="5" type="ordered locus">Metin_1362</name>
</gene>
<dbReference type="STRING" id="573063.Metin_1362"/>
<dbReference type="eggNOG" id="arCOG04429">
    <property type="taxonomic scope" value="Archaea"/>
</dbReference>
<evidence type="ECO:0000256" key="4">
    <source>
        <dbReference type="ARBA" id="ARBA00022801"/>
    </source>
</evidence>